<feature type="transmembrane region" description="Helical" evidence="6">
    <location>
        <begin position="109"/>
        <end position="126"/>
    </location>
</feature>
<evidence type="ECO:0000256" key="6">
    <source>
        <dbReference type="SAM" id="Phobius"/>
    </source>
</evidence>
<evidence type="ECO:0000256" key="2">
    <source>
        <dbReference type="ARBA" id="ARBA00008333"/>
    </source>
</evidence>
<protein>
    <submittedName>
        <fullName evidence="7">Iron permease</fullName>
    </submittedName>
</protein>
<feature type="transmembrane region" description="Helical" evidence="6">
    <location>
        <begin position="146"/>
        <end position="170"/>
    </location>
</feature>
<dbReference type="Proteomes" id="UP000027341">
    <property type="component" value="Unassembled WGS sequence"/>
</dbReference>
<dbReference type="PANTHER" id="PTHR31632">
    <property type="entry name" value="IRON TRANSPORTER FTH1"/>
    <property type="match status" value="1"/>
</dbReference>
<comment type="caution">
    <text evidence="7">The sequence shown here is derived from an EMBL/GenBank/DDBJ whole genome shotgun (WGS) entry which is preliminary data.</text>
</comment>
<dbReference type="EMBL" id="JMIU01000001">
    <property type="protein sequence ID" value="KDN95594.1"/>
    <property type="molecule type" value="Genomic_DNA"/>
</dbReference>
<dbReference type="STRING" id="28885.EI16_04645"/>
<accession>A0A066ZTJ1</accession>
<evidence type="ECO:0000256" key="4">
    <source>
        <dbReference type="ARBA" id="ARBA00022989"/>
    </source>
</evidence>
<dbReference type="AlphaFoldDB" id="A0A066ZTJ1"/>
<proteinExistence type="inferred from homology"/>
<feature type="transmembrane region" description="Helical" evidence="6">
    <location>
        <begin position="68"/>
        <end position="88"/>
    </location>
</feature>
<evidence type="ECO:0000313" key="7">
    <source>
        <dbReference type="EMBL" id="KDN95594.1"/>
    </source>
</evidence>
<sequence length="274" mass="29344">MFETAIIVFREVLEAAIVIGIIAAATKTIPNKSKWLVSGILLGISGAVLIAYLGNELSQLANGIGQELFNASIMSIAVAMLGWQTVWMSTHGAELAQSAKETGMAIRDGKKALSVLLIIVGVAILREGSEVTVFLYGISASGIGSLSMLMGGVIGILLGILIGYIIYSGLLRLPVQFFFKVTTILIAFLAAGMSSQVAKYLVQADKIPSLATPLWDLSTLLSNQSILGKFLEALFGYSARPDGIQVVFYLVTLLTIFLSIKWIKKTNQPNKEVM</sequence>
<keyword evidence="3 6" id="KW-0812">Transmembrane</keyword>
<dbReference type="Pfam" id="PF03239">
    <property type="entry name" value="FTR1"/>
    <property type="match status" value="1"/>
</dbReference>
<comment type="subcellular location">
    <subcellularLocation>
        <location evidence="1">Membrane</location>
        <topology evidence="1">Multi-pass membrane protein</topology>
    </subcellularLocation>
</comment>
<evidence type="ECO:0000313" key="8">
    <source>
        <dbReference type="Proteomes" id="UP000027341"/>
    </source>
</evidence>
<dbReference type="RefSeq" id="WP_029910000.1">
    <property type="nucleotide sequence ID" value="NZ_AP020335.1"/>
</dbReference>
<comment type="similarity">
    <text evidence="2">Belongs to the oxidase-dependent Fe transporter (OFeT) (TC 9.A.10.1) family.</text>
</comment>
<dbReference type="GO" id="GO:0015093">
    <property type="term" value="F:ferrous iron transmembrane transporter activity"/>
    <property type="evidence" value="ECO:0007669"/>
    <property type="project" value="TreeGrafter"/>
</dbReference>
<keyword evidence="8" id="KW-1185">Reference proteome</keyword>
<feature type="transmembrane region" description="Helical" evidence="6">
    <location>
        <begin position="35"/>
        <end position="53"/>
    </location>
</feature>
<dbReference type="GO" id="GO:0033573">
    <property type="term" value="C:high-affinity iron permease complex"/>
    <property type="evidence" value="ECO:0007669"/>
    <property type="project" value="InterPro"/>
</dbReference>
<feature type="transmembrane region" description="Helical" evidence="6">
    <location>
        <begin position="177"/>
        <end position="198"/>
    </location>
</feature>
<evidence type="ECO:0000256" key="5">
    <source>
        <dbReference type="ARBA" id="ARBA00023136"/>
    </source>
</evidence>
<keyword evidence="5 6" id="KW-0472">Membrane</keyword>
<evidence type="ECO:0000256" key="3">
    <source>
        <dbReference type="ARBA" id="ARBA00022692"/>
    </source>
</evidence>
<organism evidence="7 8">
    <name type="scientific">Hydrogenovibrio marinus</name>
    <dbReference type="NCBI Taxonomy" id="28885"/>
    <lineage>
        <taxon>Bacteria</taxon>
        <taxon>Pseudomonadati</taxon>
        <taxon>Pseudomonadota</taxon>
        <taxon>Gammaproteobacteria</taxon>
        <taxon>Thiotrichales</taxon>
        <taxon>Piscirickettsiaceae</taxon>
        <taxon>Hydrogenovibrio</taxon>
    </lineage>
</organism>
<keyword evidence="4 6" id="KW-1133">Transmembrane helix</keyword>
<name>A0A066ZTJ1_HYDMR</name>
<evidence type="ECO:0000256" key="1">
    <source>
        <dbReference type="ARBA" id="ARBA00004141"/>
    </source>
</evidence>
<dbReference type="PANTHER" id="PTHR31632:SF2">
    <property type="entry name" value="PLASMA MEMBRANE IRON PERMEASE"/>
    <property type="match status" value="1"/>
</dbReference>
<dbReference type="InterPro" id="IPR004923">
    <property type="entry name" value="FTR1/Fip1/EfeU"/>
</dbReference>
<reference evidence="7 8" key="1">
    <citation type="submission" date="2014-04" db="EMBL/GenBank/DDBJ databases">
        <title>Draft genome sequence of Hydrogenovibrio marinus MH-110, a model organism for aerobic H2 metabolism.</title>
        <authorList>
            <person name="Cha H.J."/>
            <person name="Jo B.H."/>
            <person name="Hwang B.H."/>
        </authorList>
    </citation>
    <scope>NUCLEOTIDE SEQUENCE [LARGE SCALE GENOMIC DNA]</scope>
    <source>
        <strain evidence="7 8">MH-110</strain>
    </source>
</reference>
<feature type="transmembrane region" description="Helical" evidence="6">
    <location>
        <begin position="244"/>
        <end position="263"/>
    </location>
</feature>
<gene>
    <name evidence="7" type="ORF">EI16_04645</name>
</gene>